<gene>
    <name evidence="5" type="ORF">AVDCRST_MAG77-5897</name>
</gene>
<keyword evidence="1" id="KW-0479">Metal-binding</keyword>
<proteinExistence type="predicted"/>
<evidence type="ECO:0000313" key="5">
    <source>
        <dbReference type="EMBL" id="CAA9303791.1"/>
    </source>
</evidence>
<dbReference type="InterPro" id="IPR028871">
    <property type="entry name" value="BlueCu_1_BS"/>
</dbReference>
<reference evidence="5" key="1">
    <citation type="submission" date="2020-02" db="EMBL/GenBank/DDBJ databases">
        <authorList>
            <person name="Meier V. D."/>
        </authorList>
    </citation>
    <scope>NUCLEOTIDE SEQUENCE</scope>
    <source>
        <strain evidence="5">AVDCRST_MAG77</strain>
    </source>
</reference>
<feature type="region of interest" description="Disordered" evidence="3">
    <location>
        <begin position="28"/>
        <end position="52"/>
    </location>
</feature>
<evidence type="ECO:0000256" key="4">
    <source>
        <dbReference type="SAM" id="SignalP"/>
    </source>
</evidence>
<evidence type="ECO:0000256" key="2">
    <source>
        <dbReference type="ARBA" id="ARBA00023008"/>
    </source>
</evidence>
<keyword evidence="4" id="KW-0732">Signal</keyword>
<dbReference type="Gene3D" id="2.60.40.420">
    <property type="entry name" value="Cupredoxins - blue copper proteins"/>
    <property type="match status" value="1"/>
</dbReference>
<dbReference type="SUPFAM" id="SSF49503">
    <property type="entry name" value="Cupredoxins"/>
    <property type="match status" value="1"/>
</dbReference>
<evidence type="ECO:0000256" key="3">
    <source>
        <dbReference type="SAM" id="MobiDB-lite"/>
    </source>
</evidence>
<dbReference type="InterPro" id="IPR008972">
    <property type="entry name" value="Cupredoxin"/>
</dbReference>
<name>A0A6J4KEU2_9CHLR</name>
<feature type="chain" id="PRO_5026699696" description="Blue (type 1) copper domain-containing protein" evidence="4">
    <location>
        <begin position="25"/>
        <end position="420"/>
    </location>
</feature>
<organism evidence="5">
    <name type="scientific">uncultured Chloroflexota bacterium</name>
    <dbReference type="NCBI Taxonomy" id="166587"/>
    <lineage>
        <taxon>Bacteria</taxon>
        <taxon>Bacillati</taxon>
        <taxon>Chloroflexota</taxon>
        <taxon>environmental samples</taxon>
    </lineage>
</organism>
<dbReference type="AlphaFoldDB" id="A0A6J4KEU2"/>
<dbReference type="PROSITE" id="PS00196">
    <property type="entry name" value="COPPER_BLUE"/>
    <property type="match status" value="1"/>
</dbReference>
<keyword evidence="2" id="KW-0186">Copper</keyword>
<accession>A0A6J4KEU2</accession>
<feature type="compositionally biased region" description="Low complexity" evidence="3">
    <location>
        <begin position="280"/>
        <end position="320"/>
    </location>
</feature>
<evidence type="ECO:0000256" key="1">
    <source>
        <dbReference type="ARBA" id="ARBA00022723"/>
    </source>
</evidence>
<feature type="region of interest" description="Disordered" evidence="3">
    <location>
        <begin position="269"/>
        <end position="320"/>
    </location>
</feature>
<feature type="signal peptide" evidence="4">
    <location>
        <begin position="1"/>
        <end position="24"/>
    </location>
</feature>
<evidence type="ECO:0008006" key="6">
    <source>
        <dbReference type="Google" id="ProtNLM"/>
    </source>
</evidence>
<sequence length="420" mass="44132">MIGPRFIVPVLLAAALALGSIQHAAAQATPPGTRIPAPSPTPERDWDLPTGHFYTQAGGGAGGYTIADENGITFWSAYRGLGGVEALGYPASRRFLLDGFVYQVTQAALLQWRADRGAAVLGNTFELLQAAGRDEWLERAKGIPRPVVDDGSTSYDDAVRIRLAWLTEPAIRARFLTNVTPGGRSAWSERDAIELYGLPMSRPERFGPFVTQRFQRVAFQLWVDPVPGMPAPGSVTAVLGGDLLKEAGLVSGAAATPHSPAALVDRPVALGATPAPTPPSVAASPTPSPSAQQRATQTAIAAATTPPTATTRPPARTSPVATARAGTLQSLDGTLSEYSISLPQISAKLGTVRFVVSNTGVLRHNLRVLGGGVDRKTPDLRPGQSGQVDVTFVDPGEYTVYCDIGDHEALGMTLSFSVTP</sequence>
<protein>
    <recommendedName>
        <fullName evidence="6">Blue (type 1) copper domain-containing protein</fullName>
    </recommendedName>
</protein>
<dbReference type="EMBL" id="CADCTC010000308">
    <property type="protein sequence ID" value="CAA9303791.1"/>
    <property type="molecule type" value="Genomic_DNA"/>
</dbReference>
<dbReference type="GO" id="GO:0046872">
    <property type="term" value="F:metal ion binding"/>
    <property type="evidence" value="ECO:0007669"/>
    <property type="project" value="UniProtKB-KW"/>
</dbReference>
<dbReference type="CDD" id="cd00920">
    <property type="entry name" value="Cupredoxin"/>
    <property type="match status" value="1"/>
</dbReference>